<organism evidence="6">
    <name type="scientific">Sphingomonas psychrotolerans</name>
    <dbReference type="NCBI Taxonomy" id="1327635"/>
    <lineage>
        <taxon>Bacteria</taxon>
        <taxon>Pseudomonadati</taxon>
        <taxon>Pseudomonadota</taxon>
        <taxon>Alphaproteobacteria</taxon>
        <taxon>Sphingomonadales</taxon>
        <taxon>Sphingomonadaceae</taxon>
        <taxon>Sphingomonas</taxon>
    </lineage>
</organism>
<evidence type="ECO:0000256" key="1">
    <source>
        <dbReference type="ARBA" id="ARBA00022801"/>
    </source>
</evidence>
<dbReference type="InterPro" id="IPR041443">
    <property type="entry name" value="Exop_C"/>
</dbReference>
<dbReference type="InterPro" id="IPR036881">
    <property type="entry name" value="Glyco_hydro_3_C_sf"/>
</dbReference>
<dbReference type="Pfam" id="PF00933">
    <property type="entry name" value="Glyco_hydro_3"/>
    <property type="match status" value="1"/>
</dbReference>
<gene>
    <name evidence="6" type="ORF">MZO42_17010</name>
</gene>
<reference evidence="6" key="1">
    <citation type="submission" date="2022-04" db="EMBL/GenBank/DDBJ databases">
        <title>Tomato heritable bacteria conferring resistance against bacterial wilt.</title>
        <authorList>
            <person name="Yin J."/>
        </authorList>
    </citation>
    <scope>NUCLEOTIDE SEQUENCE</scope>
    <source>
        <strain evidence="6">Cra20</strain>
    </source>
</reference>
<evidence type="ECO:0000259" key="4">
    <source>
        <dbReference type="Pfam" id="PF01915"/>
    </source>
</evidence>
<dbReference type="InterPro" id="IPR001764">
    <property type="entry name" value="Glyco_hydro_3_N"/>
</dbReference>
<evidence type="ECO:0000259" key="3">
    <source>
        <dbReference type="Pfam" id="PF00933"/>
    </source>
</evidence>
<dbReference type="Pfam" id="PF01915">
    <property type="entry name" value="Glyco_hydro_3_C"/>
    <property type="match status" value="1"/>
</dbReference>
<sequence length="824" mass="86240">MRPGMKLLLATTILWSAPAFAQQAPTALSEGPTVADPAKWPKVQSEGLIDPATEKFVSDLLAKMTLEQKVGQMIQGDIGSIKPEELRKYPLGSILAGGNSPPLSGNDRSGQADWVATARAFRAVAMEPHPGGVTIPLIFGVDAVHGNNNVVGATIFPHNIALGAANDPAMIRRIGEATAAETAAAGPDWAFGPTLAVPQDDRWGRSYEGYSEDPAIVRSYAGEMIRGLQGEPGTTGRIQKGKVAASAKHFLGDGGTWQGIDQGDTRVSEDELIAIHGAGYPNAIEAGALTVMASYSSWNGQKMHGNKSLLTDVLKGRMGFQGFVVGDWNGHGQIPGCTPTDCAATFNAGLDMAMAPDSWKGLFESTVRHVKDGTIPMARVDDAVRRILRVKAKLGLFEPARPIEGKSDVLGSPAHRALAREAAAKSLVLLKNKGVLPVKAGAKVLVTGPGADSMGMQTGGWTLSWQGDGNGNELFPNGETIFSGVKKAVEAAGGTATLSPDGTFTSQPDVAIVVFGEQPYAEMRGDIRTLEFQPGDKQALGLLKKLKNAGVPVVSVFLSGRPLWVNPEINASDAFVAAWLPGSEGGGVADVLIGDAQGKPRSDFKGRLSFSWPKTAGQFTLNKGKPGYDPLFPLGYGLSYAKGGDVPVLSEEAGIDPSLGNTGTFFAKGVTPAPFSFATDSRITRKTVDGPQTQEGAQQLVWPNGPATLRIGGGSDLDLTREANGDLSLQISYRVDRAPAGKVQLSMEGGANKGAIDATSLFKGPTGTWKTAKIFLKCYQQNGVDLSKVAAPFVVQASGPFGLSIADVRIVSDPNASICPGAKP</sequence>
<proteinExistence type="predicted"/>
<feature type="domain" description="ExoP galactose-binding-like" evidence="5">
    <location>
        <begin position="675"/>
        <end position="810"/>
    </location>
</feature>
<dbReference type="SUPFAM" id="SSF52279">
    <property type="entry name" value="Beta-D-glucan exohydrolase, C-terminal domain"/>
    <property type="match status" value="1"/>
</dbReference>
<dbReference type="SUPFAM" id="SSF51445">
    <property type="entry name" value="(Trans)glycosidases"/>
    <property type="match status" value="1"/>
</dbReference>
<protein>
    <submittedName>
        <fullName evidence="6">Exo 1,3/1,4-beta-D-glucan glucohydrolase</fullName>
    </submittedName>
</protein>
<dbReference type="InterPro" id="IPR017853">
    <property type="entry name" value="GH"/>
</dbReference>
<accession>A0ABU3N957</accession>
<dbReference type="Gene3D" id="3.40.50.1700">
    <property type="entry name" value="Glycoside hydrolase family 3 C-terminal domain"/>
    <property type="match status" value="1"/>
</dbReference>
<feature type="chain" id="PRO_5047376179" evidence="2">
    <location>
        <begin position="22"/>
        <end position="824"/>
    </location>
</feature>
<dbReference type="InterPro" id="IPR051915">
    <property type="entry name" value="Cellulose_Degrad_GH3"/>
</dbReference>
<name>A0ABU3N957_9SPHN</name>
<dbReference type="PRINTS" id="PR00133">
    <property type="entry name" value="GLHYDRLASE3"/>
</dbReference>
<dbReference type="Gene3D" id="3.20.20.300">
    <property type="entry name" value="Glycoside hydrolase, family 3, N-terminal domain"/>
    <property type="match status" value="1"/>
</dbReference>
<dbReference type="PANTHER" id="PTHR30620:SF77">
    <property type="entry name" value="LYSOSOMAL BETA GLUCOSIDASE-LIKE"/>
    <property type="match status" value="1"/>
</dbReference>
<dbReference type="EMBL" id="JALMLT010000004">
    <property type="protein sequence ID" value="MDT8760404.1"/>
    <property type="molecule type" value="Genomic_DNA"/>
</dbReference>
<feature type="signal peptide" evidence="2">
    <location>
        <begin position="1"/>
        <end position="21"/>
    </location>
</feature>
<feature type="domain" description="Glycoside hydrolase family 3 C-terminal" evidence="4">
    <location>
        <begin position="427"/>
        <end position="640"/>
    </location>
</feature>
<evidence type="ECO:0000259" key="5">
    <source>
        <dbReference type="Pfam" id="PF18559"/>
    </source>
</evidence>
<dbReference type="Gene3D" id="2.60.120.430">
    <property type="entry name" value="Galactose-binding lectin"/>
    <property type="match status" value="1"/>
</dbReference>
<keyword evidence="1" id="KW-0378">Hydrolase</keyword>
<keyword evidence="2" id="KW-0732">Signal</keyword>
<dbReference type="Pfam" id="PF18559">
    <property type="entry name" value="Exop_C"/>
    <property type="match status" value="1"/>
</dbReference>
<comment type="caution">
    <text evidence="6">The sequence shown here is derived from an EMBL/GenBank/DDBJ whole genome shotgun (WGS) entry which is preliminary data.</text>
</comment>
<evidence type="ECO:0000313" key="6">
    <source>
        <dbReference type="EMBL" id="MDT8760404.1"/>
    </source>
</evidence>
<dbReference type="InterPro" id="IPR002772">
    <property type="entry name" value="Glyco_hydro_3_C"/>
</dbReference>
<evidence type="ECO:0000256" key="2">
    <source>
        <dbReference type="SAM" id="SignalP"/>
    </source>
</evidence>
<dbReference type="PANTHER" id="PTHR30620">
    <property type="entry name" value="PERIPLASMIC BETA-GLUCOSIDASE-RELATED"/>
    <property type="match status" value="1"/>
</dbReference>
<feature type="domain" description="Glycoside hydrolase family 3 N-terminal" evidence="3">
    <location>
        <begin position="65"/>
        <end position="390"/>
    </location>
</feature>
<dbReference type="InterPro" id="IPR036962">
    <property type="entry name" value="Glyco_hydro_3_N_sf"/>
</dbReference>